<comment type="catalytic activity">
    <reaction evidence="1 17">
        <text>S-ubiquitinyl-[E2 ubiquitin-conjugating enzyme]-L-cysteine + [acceptor protein]-L-lysine = [E2 ubiquitin-conjugating enzyme]-L-cysteine + N(6)-ubiquitinyl-[acceptor protein]-L-lysine.</text>
        <dbReference type="EC" id="2.3.2.27"/>
    </reaction>
</comment>
<evidence type="ECO:0000313" key="21">
    <source>
        <dbReference type="Proteomes" id="UP000597762"/>
    </source>
</evidence>
<dbReference type="AlphaFoldDB" id="A0A812CWV1"/>
<evidence type="ECO:0000256" key="5">
    <source>
        <dbReference type="ARBA" id="ARBA00012483"/>
    </source>
</evidence>
<keyword evidence="10 17" id="KW-0863">Zinc-finger</keyword>
<evidence type="ECO:0000256" key="4">
    <source>
        <dbReference type="ARBA" id="ARBA00010258"/>
    </source>
</evidence>
<evidence type="ECO:0000256" key="8">
    <source>
        <dbReference type="ARBA" id="ARBA00022723"/>
    </source>
</evidence>
<dbReference type="OrthoDB" id="185455at2759"/>
<evidence type="ECO:0000256" key="12">
    <source>
        <dbReference type="ARBA" id="ARBA00022833"/>
    </source>
</evidence>
<feature type="domain" description="Non-structural maintenance of chromosomes element 1 RING C4HC3-type" evidence="19">
    <location>
        <begin position="181"/>
        <end position="221"/>
    </location>
</feature>
<evidence type="ECO:0000259" key="19">
    <source>
        <dbReference type="Pfam" id="PF08746"/>
    </source>
</evidence>
<reference evidence="20" key="1">
    <citation type="submission" date="2021-01" db="EMBL/GenBank/DDBJ databases">
        <authorList>
            <person name="Li R."/>
            <person name="Bekaert M."/>
        </authorList>
    </citation>
    <scope>NUCLEOTIDE SEQUENCE</scope>
    <source>
        <strain evidence="20">Farmed</strain>
    </source>
</reference>
<name>A0A812CWV1_ACAPH</name>
<keyword evidence="21" id="KW-1185">Reference proteome</keyword>
<evidence type="ECO:0000256" key="13">
    <source>
        <dbReference type="ARBA" id="ARBA00022895"/>
    </source>
</evidence>
<dbReference type="GO" id="GO:0000781">
    <property type="term" value="C:chromosome, telomeric region"/>
    <property type="evidence" value="ECO:0007669"/>
    <property type="project" value="UniProtKB-SubCell"/>
</dbReference>
<evidence type="ECO:0000256" key="16">
    <source>
        <dbReference type="ARBA" id="ARBA00023242"/>
    </source>
</evidence>
<comment type="similarity">
    <text evidence="4 17">Belongs to the NSE1 family.</text>
</comment>
<dbReference type="FunFam" id="1.10.10.10:FF:000270">
    <property type="entry name" value="Non-structural maintenance of chromosomes element 1 homolog"/>
    <property type="match status" value="1"/>
</dbReference>
<evidence type="ECO:0000256" key="1">
    <source>
        <dbReference type="ARBA" id="ARBA00000900"/>
    </source>
</evidence>
<dbReference type="InterPro" id="IPR013083">
    <property type="entry name" value="Znf_RING/FYVE/PHD"/>
</dbReference>
<dbReference type="Pfam" id="PF08746">
    <property type="entry name" value="zf-RING-like"/>
    <property type="match status" value="1"/>
</dbReference>
<dbReference type="GO" id="GO:0030915">
    <property type="term" value="C:Smc5-Smc6 complex"/>
    <property type="evidence" value="ECO:0007669"/>
    <property type="project" value="UniProtKB-UniRule"/>
</dbReference>
<evidence type="ECO:0000256" key="17">
    <source>
        <dbReference type="RuleBase" id="RU368018"/>
    </source>
</evidence>
<comment type="caution">
    <text evidence="20">The sequence shown here is derived from an EMBL/GenBank/DDBJ whole genome shotgun (WGS) entry which is preliminary data.</text>
</comment>
<dbReference type="Pfam" id="PF07574">
    <property type="entry name" value="SMC_Nse1"/>
    <property type="match status" value="1"/>
</dbReference>
<keyword evidence="16 17" id="KW-0539">Nucleus</keyword>
<dbReference type="GO" id="GO:0005634">
    <property type="term" value="C:nucleus"/>
    <property type="evidence" value="ECO:0007669"/>
    <property type="project" value="UniProtKB-SubCell"/>
</dbReference>
<dbReference type="InterPro" id="IPR011513">
    <property type="entry name" value="Nse1"/>
</dbReference>
<dbReference type="Proteomes" id="UP000597762">
    <property type="component" value="Unassembled WGS sequence"/>
</dbReference>
<keyword evidence="8 17" id="KW-0479">Metal-binding</keyword>
<dbReference type="InterPro" id="IPR014857">
    <property type="entry name" value="Nse1_RING_C4HC3-type"/>
</dbReference>
<dbReference type="EMBL" id="CAHIKZ030002170">
    <property type="protein sequence ID" value="CAE1282270.1"/>
    <property type="molecule type" value="Genomic_DNA"/>
</dbReference>
<keyword evidence="13" id="KW-0779">Telomere</keyword>
<keyword evidence="7 17" id="KW-0808">Transferase</keyword>
<organism evidence="20 21">
    <name type="scientific">Acanthosepion pharaonis</name>
    <name type="common">Pharaoh cuttlefish</name>
    <name type="synonym">Sepia pharaonis</name>
    <dbReference type="NCBI Taxonomy" id="158019"/>
    <lineage>
        <taxon>Eukaryota</taxon>
        <taxon>Metazoa</taxon>
        <taxon>Spiralia</taxon>
        <taxon>Lophotrochozoa</taxon>
        <taxon>Mollusca</taxon>
        <taxon>Cephalopoda</taxon>
        <taxon>Coleoidea</taxon>
        <taxon>Decapodiformes</taxon>
        <taxon>Sepiida</taxon>
        <taxon>Sepiina</taxon>
        <taxon>Sepiidae</taxon>
        <taxon>Acanthosepion</taxon>
    </lineage>
</organism>
<dbReference type="GO" id="GO:0000724">
    <property type="term" value="P:double-strand break repair via homologous recombination"/>
    <property type="evidence" value="ECO:0007669"/>
    <property type="project" value="TreeGrafter"/>
</dbReference>
<comment type="subcellular location">
    <subcellularLocation>
        <location evidence="3">Chromosome</location>
        <location evidence="3">Telomere</location>
    </subcellularLocation>
    <subcellularLocation>
        <location evidence="2 17">Nucleus</location>
    </subcellularLocation>
</comment>
<accession>A0A812CWV1</accession>
<keyword evidence="20" id="KW-0012">Acyltransferase</keyword>
<evidence type="ECO:0000256" key="3">
    <source>
        <dbReference type="ARBA" id="ARBA00004574"/>
    </source>
</evidence>
<gene>
    <name evidence="20" type="ORF">SPHA_43349</name>
</gene>
<evidence type="ECO:0000256" key="6">
    <source>
        <dbReference type="ARBA" id="ARBA00019422"/>
    </source>
</evidence>
<dbReference type="CDD" id="cd16493">
    <property type="entry name" value="RING-CH-C4HC3_NSE1"/>
    <property type="match status" value="1"/>
</dbReference>
<keyword evidence="14 17" id="KW-0233">DNA recombination</keyword>
<dbReference type="Gene3D" id="1.10.10.10">
    <property type="entry name" value="Winged helix-like DNA-binding domain superfamily/Winged helix DNA-binding domain"/>
    <property type="match status" value="1"/>
</dbReference>
<dbReference type="GO" id="GO:0008270">
    <property type="term" value="F:zinc ion binding"/>
    <property type="evidence" value="ECO:0007669"/>
    <property type="project" value="UniProtKB-KW"/>
</dbReference>
<sequence>MFLQYFMLHGLVDSKGVRNLFKTCCERYSQPLSSDEAGRMQQLANFVITINRNIRPFHLTIRKGFDEDDSTCFYCLVNTCDSPITRLSSDYTVNELELFKLFLGSIMMTDDAAIGSVEALNLTASLEKSMSRDDAQRFYERMVKNKWLKKSSRGELSLSTRSILELDPLIHSMYPEVARQCNICSRLCLRGQTCNNCQIKLHLYCANRYFKNRESHTCPNCSQEWHHSVPSRESSRRGESNFNTTLDDTSV</sequence>
<dbReference type="Gene3D" id="3.90.1150.220">
    <property type="match status" value="1"/>
</dbReference>
<dbReference type="PANTHER" id="PTHR20973:SF0">
    <property type="entry name" value="NON-STRUCTURAL MAINTENANCE OF CHROMOSOMES ELEMENT 1 HOMOLOG"/>
    <property type="match status" value="1"/>
</dbReference>
<evidence type="ECO:0000313" key="20">
    <source>
        <dbReference type="EMBL" id="CAE1282270.1"/>
    </source>
</evidence>
<evidence type="ECO:0000256" key="14">
    <source>
        <dbReference type="ARBA" id="ARBA00023172"/>
    </source>
</evidence>
<evidence type="ECO:0000256" key="10">
    <source>
        <dbReference type="ARBA" id="ARBA00022771"/>
    </source>
</evidence>
<keyword evidence="11 17" id="KW-0833">Ubl conjugation pathway</keyword>
<evidence type="ECO:0000256" key="2">
    <source>
        <dbReference type="ARBA" id="ARBA00004123"/>
    </source>
</evidence>
<keyword evidence="15 17" id="KW-0234">DNA repair</keyword>
<dbReference type="EC" id="2.3.2.27" evidence="5 17"/>
<protein>
    <recommendedName>
        <fullName evidence="6 17">Non-structural maintenance of chromosomes element 1 homolog</fullName>
        <ecNumber evidence="5 17">2.3.2.27</ecNumber>
    </recommendedName>
</protein>
<dbReference type="Gene3D" id="3.30.40.10">
    <property type="entry name" value="Zinc/RING finger domain, C3HC4 (zinc finger)"/>
    <property type="match status" value="1"/>
</dbReference>
<feature type="compositionally biased region" description="Polar residues" evidence="18">
    <location>
        <begin position="240"/>
        <end position="251"/>
    </location>
</feature>
<keyword evidence="13" id="KW-0158">Chromosome</keyword>
<evidence type="ECO:0000256" key="15">
    <source>
        <dbReference type="ARBA" id="ARBA00023204"/>
    </source>
</evidence>
<evidence type="ECO:0000256" key="18">
    <source>
        <dbReference type="SAM" id="MobiDB-lite"/>
    </source>
</evidence>
<evidence type="ECO:0000256" key="9">
    <source>
        <dbReference type="ARBA" id="ARBA00022763"/>
    </source>
</evidence>
<comment type="subunit">
    <text evidence="17">Component of the Smc5-Smc6 complex.</text>
</comment>
<dbReference type="InterPro" id="IPR036388">
    <property type="entry name" value="WH-like_DNA-bd_sf"/>
</dbReference>
<dbReference type="PANTHER" id="PTHR20973">
    <property type="entry name" value="NON-SMC ELEMENT 1-RELATED"/>
    <property type="match status" value="1"/>
</dbReference>
<keyword evidence="12 17" id="KW-0862">Zinc</keyword>
<keyword evidence="9 17" id="KW-0227">DNA damage</keyword>
<evidence type="ECO:0000256" key="11">
    <source>
        <dbReference type="ARBA" id="ARBA00022786"/>
    </source>
</evidence>
<feature type="region of interest" description="Disordered" evidence="18">
    <location>
        <begin position="227"/>
        <end position="251"/>
    </location>
</feature>
<dbReference type="GO" id="GO:0061630">
    <property type="term" value="F:ubiquitin protein ligase activity"/>
    <property type="evidence" value="ECO:0007669"/>
    <property type="project" value="UniProtKB-EC"/>
</dbReference>
<proteinExistence type="inferred from homology"/>
<evidence type="ECO:0000256" key="7">
    <source>
        <dbReference type="ARBA" id="ARBA00022679"/>
    </source>
</evidence>